<dbReference type="InterPro" id="IPR024516">
    <property type="entry name" value="Mce_C"/>
</dbReference>
<reference evidence="4" key="1">
    <citation type="journal article" date="2019" name="Int. J. Syst. Evol. Microbiol.">
        <title>The Global Catalogue of Microorganisms (GCM) 10K type strain sequencing project: providing services to taxonomists for standard genome sequencing and annotation.</title>
        <authorList>
            <consortium name="The Broad Institute Genomics Platform"/>
            <consortium name="The Broad Institute Genome Sequencing Center for Infectious Disease"/>
            <person name="Wu L."/>
            <person name="Ma J."/>
        </authorList>
    </citation>
    <scope>NUCLEOTIDE SEQUENCE [LARGE SCALE GENOMIC DNA]</scope>
    <source>
        <strain evidence="4">JCM 9377</strain>
    </source>
</reference>
<comment type="caution">
    <text evidence="3">The sequence shown here is derived from an EMBL/GenBank/DDBJ whole genome shotgun (WGS) entry which is preliminary data.</text>
</comment>
<dbReference type="NCBIfam" id="TIGR00996">
    <property type="entry name" value="Mtu_fam_mce"/>
    <property type="match status" value="1"/>
</dbReference>
<evidence type="ECO:0000259" key="2">
    <source>
        <dbReference type="Pfam" id="PF11887"/>
    </source>
</evidence>
<dbReference type="InterPro" id="IPR052336">
    <property type="entry name" value="MlaD_Phospholipid_Transporter"/>
</dbReference>
<accession>A0ABP6QMG0</accession>
<organism evidence="3 4">
    <name type="scientific">Actinocorallia longicatena</name>
    <dbReference type="NCBI Taxonomy" id="111803"/>
    <lineage>
        <taxon>Bacteria</taxon>
        <taxon>Bacillati</taxon>
        <taxon>Actinomycetota</taxon>
        <taxon>Actinomycetes</taxon>
        <taxon>Streptosporangiales</taxon>
        <taxon>Thermomonosporaceae</taxon>
        <taxon>Actinocorallia</taxon>
    </lineage>
</organism>
<dbReference type="PANTHER" id="PTHR33371:SF17">
    <property type="entry name" value="MCE-FAMILY PROTEIN MCE1B"/>
    <property type="match status" value="1"/>
</dbReference>
<evidence type="ECO:0000313" key="4">
    <source>
        <dbReference type="Proteomes" id="UP001501237"/>
    </source>
</evidence>
<evidence type="ECO:0000313" key="3">
    <source>
        <dbReference type="EMBL" id="GAA3240897.1"/>
    </source>
</evidence>
<feature type="domain" description="Mammalian cell entry C-terminal" evidence="2">
    <location>
        <begin position="104"/>
        <end position="294"/>
    </location>
</feature>
<dbReference type="Pfam" id="PF11887">
    <property type="entry name" value="Mce4_CUP1"/>
    <property type="match status" value="1"/>
</dbReference>
<evidence type="ECO:0000259" key="1">
    <source>
        <dbReference type="Pfam" id="PF02470"/>
    </source>
</evidence>
<proteinExistence type="predicted"/>
<name>A0ABP6QMG0_9ACTN</name>
<keyword evidence="4" id="KW-1185">Reference proteome</keyword>
<gene>
    <name evidence="3" type="ORF">GCM10010468_77840</name>
</gene>
<feature type="domain" description="Mce/MlaD" evidence="1">
    <location>
        <begin position="22"/>
        <end position="97"/>
    </location>
</feature>
<sequence>MVTLVATGLLATTIAQTSTGDTTTYRARFTSASGLRVGESVRIAGVQIGRVDGLKVVDHRVAEVRFSVEKGRALPASVTGTIKYLNIVGQRYLELGQGAGDLGTLPAGGVIPLERTRPALDLTQLFNGFQPLFNALEPNEVNGLADSIVKVLQGEGGTLDSLLTTVGSLTTTLATKEGVISQVVDNLNAVLKTINAKSDAFGSLVTTLRGLVSGLAQDRKPIGEAVQALGGLTETTADFLDDGREPLRKNIDQLGKLTENLADASPTVDKFLKNLPTKLEAISRLGAYGSWMNFYICEATVTGATYKQYEGETPPQVAPVTGDPARCGR</sequence>
<protein>
    <submittedName>
        <fullName evidence="3">MlaD family protein</fullName>
    </submittedName>
</protein>
<dbReference type="Pfam" id="PF02470">
    <property type="entry name" value="MlaD"/>
    <property type="match status" value="1"/>
</dbReference>
<dbReference type="Proteomes" id="UP001501237">
    <property type="component" value="Unassembled WGS sequence"/>
</dbReference>
<dbReference type="InterPro" id="IPR003399">
    <property type="entry name" value="Mce/MlaD"/>
</dbReference>
<dbReference type="EMBL" id="BAAAUV010000043">
    <property type="protein sequence ID" value="GAA3240897.1"/>
    <property type="molecule type" value="Genomic_DNA"/>
</dbReference>
<dbReference type="PANTHER" id="PTHR33371">
    <property type="entry name" value="INTERMEMBRANE PHOSPHOLIPID TRANSPORT SYSTEM BINDING PROTEIN MLAD-RELATED"/>
    <property type="match status" value="1"/>
</dbReference>
<dbReference type="InterPro" id="IPR005693">
    <property type="entry name" value="Mce"/>
</dbReference>